<dbReference type="AlphaFoldDB" id="A0A162VB79"/>
<sequence>MVISDSISPTISTDMDLVNHISDQLDQHECLAQAPHQGTYFPQIKCHVFHLIKSLLFLKTFSKRFGERECKPDQASREILTVKIQSSFCERKFGSNYDVKKHMNIFKTSPRDSAVANSFNLYFICPYESLFIY</sequence>
<dbReference type="Proteomes" id="UP000077315">
    <property type="component" value="Unassembled WGS sequence"/>
</dbReference>
<protein>
    <recommendedName>
        <fullName evidence="3">C2H2-type zinc finger transcription factor</fullName>
    </recommendedName>
</protein>
<accession>A0A162VB79</accession>
<organism evidence="1 2">
    <name type="scientific">Phycomyces blakesleeanus (strain ATCC 8743b / DSM 1359 / FGSC 10004 / NBRC 33097 / NRRL 1555)</name>
    <dbReference type="NCBI Taxonomy" id="763407"/>
    <lineage>
        <taxon>Eukaryota</taxon>
        <taxon>Fungi</taxon>
        <taxon>Fungi incertae sedis</taxon>
        <taxon>Mucoromycota</taxon>
        <taxon>Mucoromycotina</taxon>
        <taxon>Mucoromycetes</taxon>
        <taxon>Mucorales</taxon>
        <taxon>Phycomycetaceae</taxon>
        <taxon>Phycomyces</taxon>
    </lineage>
</organism>
<evidence type="ECO:0000313" key="1">
    <source>
        <dbReference type="EMBL" id="OAD81433.1"/>
    </source>
</evidence>
<evidence type="ECO:0008006" key="3">
    <source>
        <dbReference type="Google" id="ProtNLM"/>
    </source>
</evidence>
<dbReference type="InParanoid" id="A0A162VB79"/>
<dbReference type="VEuPathDB" id="FungiDB:PHYBLDRAFT_71354"/>
<reference evidence="2" key="1">
    <citation type="submission" date="2015-06" db="EMBL/GenBank/DDBJ databases">
        <title>Expansion of signal transduction pathways in fungi by whole-genome duplication.</title>
        <authorList>
            <consortium name="DOE Joint Genome Institute"/>
            <person name="Corrochano L.M."/>
            <person name="Kuo A."/>
            <person name="Marcet-Houben M."/>
            <person name="Polaino S."/>
            <person name="Salamov A."/>
            <person name="Villalobos J.M."/>
            <person name="Alvarez M.I."/>
            <person name="Avalos J."/>
            <person name="Benito E.P."/>
            <person name="Benoit I."/>
            <person name="Burger G."/>
            <person name="Camino L.P."/>
            <person name="Canovas D."/>
            <person name="Cerda-Olmedo E."/>
            <person name="Cheng J.-F."/>
            <person name="Dominguez A."/>
            <person name="Elias M."/>
            <person name="Eslava A.P."/>
            <person name="Glaser F."/>
            <person name="Grimwood J."/>
            <person name="Gutierrez G."/>
            <person name="Heitman J."/>
            <person name="Henrissat B."/>
            <person name="Iturriaga E.A."/>
            <person name="Lang B.F."/>
            <person name="Lavin J.L."/>
            <person name="Lee S."/>
            <person name="Li W."/>
            <person name="Lindquist E."/>
            <person name="Lopez-Garcia S."/>
            <person name="Luque E.M."/>
            <person name="Marcos A.T."/>
            <person name="Martin J."/>
            <person name="McCluskey K."/>
            <person name="Medina H.R."/>
            <person name="Miralles-Duran A."/>
            <person name="Miyazaki A."/>
            <person name="Munoz-Torres E."/>
            <person name="Oguiza J.A."/>
            <person name="Ohm R."/>
            <person name="Olmedo M."/>
            <person name="Orejas M."/>
            <person name="Ortiz-Castellanos L."/>
            <person name="Pisabarro A.G."/>
            <person name="Rodriguez-Romero J."/>
            <person name="Ruiz-Herrera J."/>
            <person name="Ruiz-Vazquez R."/>
            <person name="Sanz C."/>
            <person name="Schackwitz W."/>
            <person name="Schmutz J."/>
            <person name="Shahriari M."/>
            <person name="Shelest E."/>
            <person name="Silva-Franco F."/>
            <person name="Soanes D."/>
            <person name="Syed K."/>
            <person name="Tagua V.G."/>
            <person name="Talbot N.J."/>
            <person name="Thon M."/>
            <person name="De vries R.P."/>
            <person name="Wiebenga A."/>
            <person name="Yadav J.S."/>
            <person name="Braun E.L."/>
            <person name="Baker S."/>
            <person name="Garre V."/>
            <person name="Horwitz B."/>
            <person name="Torres-Martinez S."/>
            <person name="Idnurm A."/>
            <person name="Herrera-Estrella A."/>
            <person name="Gabaldon T."/>
            <person name="Grigoriev I.V."/>
        </authorList>
    </citation>
    <scope>NUCLEOTIDE SEQUENCE [LARGE SCALE GENOMIC DNA]</scope>
    <source>
        <strain evidence="2">NRRL 1555(-)</strain>
    </source>
</reference>
<proteinExistence type="predicted"/>
<dbReference type="RefSeq" id="XP_018299473.1">
    <property type="nucleotide sequence ID" value="XM_018442453.1"/>
</dbReference>
<dbReference type="GeneID" id="29003359"/>
<keyword evidence="2" id="KW-1185">Reference proteome</keyword>
<name>A0A162VB79_PHYB8</name>
<gene>
    <name evidence="1" type="ORF">PHYBLDRAFT_71354</name>
</gene>
<dbReference type="EMBL" id="KV440971">
    <property type="protein sequence ID" value="OAD81433.1"/>
    <property type="molecule type" value="Genomic_DNA"/>
</dbReference>
<evidence type="ECO:0000313" key="2">
    <source>
        <dbReference type="Proteomes" id="UP000077315"/>
    </source>
</evidence>